<reference evidence="2 3" key="3">
    <citation type="submission" date="2016-01" db="EMBL/GenBank/DDBJ databases">
        <title>The new phylogeny of the genus Mycobacterium.</title>
        <authorList>
            <person name="Tarcisio F."/>
            <person name="Conor M."/>
            <person name="Antonella G."/>
            <person name="Elisabetta G."/>
            <person name="Giulia F.S."/>
            <person name="Sara T."/>
            <person name="Anna F."/>
            <person name="Clotilde B."/>
            <person name="Roberto B."/>
            <person name="Veronica D.S."/>
            <person name="Fabio R."/>
            <person name="Monica P."/>
            <person name="Olivier J."/>
            <person name="Enrico T."/>
            <person name="Nicola S."/>
        </authorList>
    </citation>
    <scope>NUCLEOTIDE SEQUENCE [LARGE SCALE GENOMIC DNA]</scope>
    <source>
        <strain evidence="2 3">DSM 44626</strain>
    </source>
</reference>
<gene>
    <name evidence="2" type="ORF">AWC29_17245</name>
    <name evidence="1" type="ORF">BN973_01146</name>
</gene>
<evidence type="ECO:0000313" key="2">
    <source>
        <dbReference type="EMBL" id="ORX03806.1"/>
    </source>
</evidence>
<accession>A0A024JTA1</accession>
<dbReference type="Proteomes" id="UP000028880">
    <property type="component" value="Unassembled WGS sequence"/>
</dbReference>
<dbReference type="HOGENOM" id="CLU_2410120_0_0_11"/>
<dbReference type="EMBL" id="LQPY01000021">
    <property type="protein sequence ID" value="ORX03806.1"/>
    <property type="molecule type" value="Genomic_DNA"/>
</dbReference>
<keyword evidence="3" id="KW-1185">Reference proteome</keyword>
<evidence type="ECO:0000313" key="3">
    <source>
        <dbReference type="Proteomes" id="UP000193710"/>
    </source>
</evidence>
<proteinExistence type="predicted"/>
<name>A0A024JTA1_9MYCO</name>
<evidence type="ECO:0000313" key="1">
    <source>
        <dbReference type="EMBL" id="CDO86799.1"/>
    </source>
</evidence>
<dbReference type="RefSeq" id="WP_085200668.1">
    <property type="nucleotide sequence ID" value="NZ_HG964446.1"/>
</dbReference>
<reference evidence="1" key="1">
    <citation type="journal article" date="2014" name="Genome Announc.">
        <title>Draft Genome Sequence of Mycobacterium triplex DSM 44626.</title>
        <authorList>
            <person name="Sassi M."/>
            <person name="Croce O."/>
            <person name="Robert C."/>
            <person name="Raoult D."/>
            <person name="Drancourt M."/>
        </authorList>
    </citation>
    <scope>NUCLEOTIDE SEQUENCE [LARGE SCALE GENOMIC DNA]</scope>
    <source>
        <strain evidence="1">DSM 44626</strain>
    </source>
</reference>
<dbReference type="OrthoDB" id="4739078at2"/>
<protein>
    <submittedName>
        <fullName evidence="1">Uncharacterized protein</fullName>
    </submittedName>
</protein>
<reference evidence="1" key="2">
    <citation type="submission" date="2014-04" db="EMBL/GenBank/DDBJ databases">
        <authorList>
            <person name="Xu Y.W."/>
            <person name="Yang Q."/>
        </authorList>
    </citation>
    <scope>NUCLEOTIDE SEQUENCE</scope>
    <source>
        <strain evidence="1">DSM 44626</strain>
    </source>
</reference>
<organism evidence="1">
    <name type="scientific">Mycobacterium triplex</name>
    <dbReference type="NCBI Taxonomy" id="47839"/>
    <lineage>
        <taxon>Bacteria</taxon>
        <taxon>Bacillati</taxon>
        <taxon>Actinomycetota</taxon>
        <taxon>Actinomycetes</taxon>
        <taxon>Mycobacteriales</taxon>
        <taxon>Mycobacteriaceae</taxon>
        <taxon>Mycobacterium</taxon>
        <taxon>Mycobacterium simiae complex</taxon>
    </lineage>
</organism>
<dbReference type="AlphaFoldDB" id="A0A024JTA1"/>
<sequence>MRTATPATTAASALDWRDLVGDSDAPTTRIVHVHAREAGLLVDMLCVVRGQHVEPEARVKVGRLRRYPSTHCRTCGEPVPEANDVLPQVVAL</sequence>
<dbReference type="EMBL" id="HG964446">
    <property type="protein sequence ID" value="CDO86799.1"/>
    <property type="molecule type" value="Genomic_DNA"/>
</dbReference>
<dbReference type="Proteomes" id="UP000193710">
    <property type="component" value="Unassembled WGS sequence"/>
</dbReference>